<dbReference type="PANTHER" id="PTHR10127:SF780">
    <property type="entry name" value="METALLOENDOPEPTIDASE"/>
    <property type="match status" value="1"/>
</dbReference>
<evidence type="ECO:0000256" key="5">
    <source>
        <dbReference type="ARBA" id="ARBA00022833"/>
    </source>
</evidence>
<protein>
    <recommendedName>
        <fullName evidence="8">Peptidase M12A domain-containing protein</fullName>
    </recommendedName>
</protein>
<dbReference type="Gene3D" id="3.40.390.10">
    <property type="entry name" value="Collagenase (Catalytic Domain)"/>
    <property type="match status" value="1"/>
</dbReference>
<dbReference type="InterPro" id="IPR001506">
    <property type="entry name" value="Peptidase_M12A"/>
</dbReference>
<evidence type="ECO:0000313" key="9">
    <source>
        <dbReference type="EMBL" id="JAT31741.1"/>
    </source>
</evidence>
<dbReference type="PROSITE" id="PS51864">
    <property type="entry name" value="ASTACIN"/>
    <property type="match status" value="1"/>
</dbReference>
<dbReference type="SUPFAM" id="SSF55486">
    <property type="entry name" value="Metalloproteases ('zincins'), catalytic domain"/>
    <property type="match status" value="1"/>
</dbReference>
<dbReference type="GO" id="GO:0006508">
    <property type="term" value="P:proteolysis"/>
    <property type="evidence" value="ECO:0007669"/>
    <property type="project" value="UniProtKB-KW"/>
</dbReference>
<evidence type="ECO:0000256" key="4">
    <source>
        <dbReference type="ARBA" id="ARBA00022801"/>
    </source>
</evidence>
<evidence type="ECO:0000259" key="8">
    <source>
        <dbReference type="PROSITE" id="PS51864"/>
    </source>
</evidence>
<proteinExistence type="predicted"/>
<dbReference type="GO" id="GO:0046872">
    <property type="term" value="F:metal ion binding"/>
    <property type="evidence" value="ECO:0007669"/>
    <property type="project" value="UniProtKB-KW"/>
</dbReference>
<keyword evidence="4" id="KW-0378">Hydrolase</keyword>
<name>A0A1B6M763_9HEMI</name>
<keyword evidence="5" id="KW-0862">Zinc</keyword>
<dbReference type="Pfam" id="PF01400">
    <property type="entry name" value="Astacin"/>
    <property type="match status" value="1"/>
</dbReference>
<dbReference type="GO" id="GO:0004222">
    <property type="term" value="F:metalloendopeptidase activity"/>
    <property type="evidence" value="ECO:0007669"/>
    <property type="project" value="InterPro"/>
</dbReference>
<comment type="cofactor">
    <cofactor evidence="1">
        <name>Zn(2+)</name>
        <dbReference type="ChEBI" id="CHEBI:29105"/>
    </cofactor>
</comment>
<organism evidence="9">
    <name type="scientific">Graphocephala atropunctata</name>
    <dbReference type="NCBI Taxonomy" id="36148"/>
    <lineage>
        <taxon>Eukaryota</taxon>
        <taxon>Metazoa</taxon>
        <taxon>Ecdysozoa</taxon>
        <taxon>Arthropoda</taxon>
        <taxon>Hexapoda</taxon>
        <taxon>Insecta</taxon>
        <taxon>Pterygota</taxon>
        <taxon>Neoptera</taxon>
        <taxon>Paraneoptera</taxon>
        <taxon>Hemiptera</taxon>
        <taxon>Auchenorrhyncha</taxon>
        <taxon>Membracoidea</taxon>
        <taxon>Cicadellidae</taxon>
        <taxon>Cicadellinae</taxon>
        <taxon>Cicadellini</taxon>
        <taxon>Graphocephala</taxon>
    </lineage>
</organism>
<dbReference type="EMBL" id="GEBQ01008236">
    <property type="protein sequence ID" value="JAT31741.1"/>
    <property type="molecule type" value="Transcribed_RNA"/>
</dbReference>
<keyword evidence="2" id="KW-0645">Protease</keyword>
<accession>A0A1B6M763</accession>
<evidence type="ECO:0000256" key="3">
    <source>
        <dbReference type="ARBA" id="ARBA00022723"/>
    </source>
</evidence>
<reference evidence="9" key="1">
    <citation type="submission" date="2015-11" db="EMBL/GenBank/DDBJ databases">
        <title>De novo transcriptome assembly of four potential Pierce s Disease insect vectors from Arizona vineyards.</title>
        <authorList>
            <person name="Tassone E.E."/>
        </authorList>
    </citation>
    <scope>NUCLEOTIDE SEQUENCE</scope>
</reference>
<evidence type="ECO:0000256" key="2">
    <source>
        <dbReference type="ARBA" id="ARBA00022670"/>
    </source>
</evidence>
<evidence type="ECO:0000256" key="1">
    <source>
        <dbReference type="ARBA" id="ARBA00001947"/>
    </source>
</evidence>
<sequence>MMHTMGMEHQHQRPDRDCFVYVAKKLGNSPGSFGILSGYEYLSGFPYDYDSVMQYRGFRNVLYSHNNRSRTLGRYDGTISRLDVHLMGSLYCGRKSYCEEHNSCASFYDYANTNPLCWRIGPEYSNDKNP</sequence>
<evidence type="ECO:0000256" key="7">
    <source>
        <dbReference type="PROSITE-ProRule" id="PRU01211"/>
    </source>
</evidence>
<keyword evidence="6" id="KW-0482">Metalloprotease</keyword>
<dbReference type="InterPro" id="IPR024079">
    <property type="entry name" value="MetalloPept_cat_dom_sf"/>
</dbReference>
<dbReference type="PANTHER" id="PTHR10127">
    <property type="entry name" value="DISCOIDIN, CUB, EGF, LAMININ , AND ZINC METALLOPROTEASE DOMAIN CONTAINING"/>
    <property type="match status" value="1"/>
</dbReference>
<comment type="caution">
    <text evidence="7">Lacks conserved residue(s) required for the propagation of feature annotation.</text>
</comment>
<gene>
    <name evidence="9" type="ORF">g.52909</name>
</gene>
<dbReference type="AlphaFoldDB" id="A0A1B6M763"/>
<keyword evidence="3" id="KW-0479">Metal-binding</keyword>
<feature type="domain" description="Peptidase M12A" evidence="8">
    <location>
        <begin position="1"/>
        <end position="93"/>
    </location>
</feature>
<evidence type="ECO:0000256" key="6">
    <source>
        <dbReference type="ARBA" id="ARBA00023049"/>
    </source>
</evidence>